<evidence type="ECO:0000256" key="13">
    <source>
        <dbReference type="ARBA" id="ARBA00061474"/>
    </source>
</evidence>
<dbReference type="InterPro" id="IPR000160">
    <property type="entry name" value="GGDEF_dom"/>
</dbReference>
<feature type="binding site" evidence="16">
    <location>
        <position position="344"/>
    </location>
    <ligand>
        <name>Mn(2+)</name>
        <dbReference type="ChEBI" id="CHEBI:29035"/>
        <label>1</label>
    </ligand>
</feature>
<evidence type="ECO:0000313" key="19">
    <source>
        <dbReference type="EMBL" id="SDZ65282.1"/>
    </source>
</evidence>
<comment type="subcellular location">
    <subcellularLocation>
        <location evidence="2">Cell membrane</location>
        <topology evidence="2">Multi-pass membrane protein</topology>
    </subcellularLocation>
</comment>
<comment type="cofactor">
    <cofactor evidence="16">
        <name>Mn(2+)</name>
        <dbReference type="ChEBI" id="CHEBI:29035"/>
    </cofactor>
    <text evidence="16">For phosphodiesterase activity, probably binds 2 Mn(2+) per subunit.</text>
</comment>
<evidence type="ECO:0000256" key="9">
    <source>
        <dbReference type="ARBA" id="ARBA00023004"/>
    </source>
</evidence>
<keyword evidence="11 16" id="KW-0464">Manganese</keyword>
<organism evidence="19 20">
    <name type="scientific">Evansella caseinilytica</name>
    <dbReference type="NCBI Taxonomy" id="1503961"/>
    <lineage>
        <taxon>Bacteria</taxon>
        <taxon>Bacillati</taxon>
        <taxon>Bacillota</taxon>
        <taxon>Bacilli</taxon>
        <taxon>Bacillales</taxon>
        <taxon>Bacillaceae</taxon>
        <taxon>Evansella</taxon>
    </lineage>
</organism>
<gene>
    <name evidence="19" type="ORF">SAMN05421736_12539</name>
</gene>
<evidence type="ECO:0000256" key="4">
    <source>
        <dbReference type="ARBA" id="ARBA00022617"/>
    </source>
</evidence>
<feature type="binding site" evidence="16">
    <location>
        <position position="419"/>
    </location>
    <ligand>
        <name>Mn(2+)</name>
        <dbReference type="ChEBI" id="CHEBI:29035"/>
        <label>1</label>
    </ligand>
</feature>
<keyword evidence="4" id="KW-0349">Heme</keyword>
<dbReference type="Gene3D" id="3.90.1640.10">
    <property type="entry name" value="inorganic pyrophosphatase (n-terminal core)"/>
    <property type="match status" value="1"/>
</dbReference>
<keyword evidence="9" id="KW-0408">Iron</keyword>
<dbReference type="PIRSF" id="PIRSF026583">
    <property type="entry name" value="YybT"/>
    <property type="match status" value="1"/>
</dbReference>
<dbReference type="Gene3D" id="3.30.450.20">
    <property type="entry name" value="PAS domain"/>
    <property type="match status" value="1"/>
</dbReference>
<feature type="transmembrane region" description="Helical" evidence="17">
    <location>
        <begin position="12"/>
        <end position="31"/>
    </location>
</feature>
<feature type="domain" description="GGDEF" evidence="18">
    <location>
        <begin position="172"/>
        <end position="300"/>
    </location>
</feature>
<name>A0A1H3USB2_9BACI</name>
<dbReference type="GO" id="GO:0106409">
    <property type="term" value="F:cyclic-di-AMP phosphodiesterase activity"/>
    <property type="evidence" value="ECO:0007669"/>
    <property type="project" value="UniProtKB-EC"/>
</dbReference>
<proteinExistence type="inferred from homology"/>
<evidence type="ECO:0000256" key="8">
    <source>
        <dbReference type="ARBA" id="ARBA00022989"/>
    </source>
</evidence>
<keyword evidence="8 17" id="KW-1133">Transmembrane helix</keyword>
<evidence type="ECO:0000256" key="1">
    <source>
        <dbReference type="ARBA" id="ARBA00001970"/>
    </source>
</evidence>
<comment type="catalytic activity">
    <reaction evidence="12">
        <text>3',3'-c-di-AMP + H2O = 5'-O-phosphonoadenylyl-(3'-&gt;5')-adenosine + H(+)</text>
        <dbReference type="Rhea" id="RHEA:54420"/>
        <dbReference type="ChEBI" id="CHEBI:15377"/>
        <dbReference type="ChEBI" id="CHEBI:15378"/>
        <dbReference type="ChEBI" id="CHEBI:71500"/>
        <dbReference type="ChEBI" id="CHEBI:138171"/>
        <dbReference type="EC" id="3.1.4.59"/>
    </reaction>
</comment>
<dbReference type="InterPro" id="IPR003156">
    <property type="entry name" value="DHHA1_dom"/>
</dbReference>
<evidence type="ECO:0000256" key="16">
    <source>
        <dbReference type="PIRSR" id="PIRSR026583-50"/>
    </source>
</evidence>
<evidence type="ECO:0000256" key="5">
    <source>
        <dbReference type="ARBA" id="ARBA00022692"/>
    </source>
</evidence>
<keyword evidence="10 15" id="KW-0472">Membrane</keyword>
<feature type="binding site" evidence="16">
    <location>
        <position position="419"/>
    </location>
    <ligand>
        <name>Mn(2+)</name>
        <dbReference type="ChEBI" id="CHEBI:29035"/>
        <label>2</label>
    </ligand>
</feature>
<evidence type="ECO:0000256" key="3">
    <source>
        <dbReference type="ARBA" id="ARBA00022475"/>
    </source>
</evidence>
<keyword evidence="5 17" id="KW-0812">Transmembrane</keyword>
<evidence type="ECO:0000256" key="6">
    <source>
        <dbReference type="ARBA" id="ARBA00022723"/>
    </source>
</evidence>
<dbReference type="AlphaFoldDB" id="A0A1H3USB2"/>
<dbReference type="GO" id="GO:0005886">
    <property type="term" value="C:plasma membrane"/>
    <property type="evidence" value="ECO:0007669"/>
    <property type="project" value="UniProtKB-SubCell"/>
</dbReference>
<dbReference type="Gene3D" id="3.10.310.30">
    <property type="match status" value="1"/>
</dbReference>
<dbReference type="PROSITE" id="PS50887">
    <property type="entry name" value="GGDEF"/>
    <property type="match status" value="1"/>
</dbReference>
<protein>
    <recommendedName>
        <fullName evidence="14 15">Cyclic-di-AMP phosphodiesterase</fullName>
        <ecNumber evidence="15">3.1.4.-</ecNumber>
    </recommendedName>
</protein>
<dbReference type="Pfam" id="PF02272">
    <property type="entry name" value="DHHA1"/>
    <property type="match status" value="1"/>
</dbReference>
<dbReference type="EMBL" id="FNPI01000025">
    <property type="protein sequence ID" value="SDZ65282.1"/>
    <property type="molecule type" value="Genomic_DNA"/>
</dbReference>
<dbReference type="Pfam" id="PF24898">
    <property type="entry name" value="GGDEF_GdpP"/>
    <property type="match status" value="1"/>
</dbReference>
<dbReference type="InterPro" id="IPR038763">
    <property type="entry name" value="DHH_sf"/>
</dbReference>
<evidence type="ECO:0000256" key="15">
    <source>
        <dbReference type="PIRNR" id="PIRNR026583"/>
    </source>
</evidence>
<evidence type="ECO:0000256" key="17">
    <source>
        <dbReference type="SAM" id="Phobius"/>
    </source>
</evidence>
<dbReference type="PANTHER" id="PTHR47618:SF2">
    <property type="entry name" value="CYCLIC-DI-AMP PHOSPHODIESTERASE GDPP"/>
    <property type="match status" value="1"/>
</dbReference>
<dbReference type="Pfam" id="PF21370">
    <property type="entry name" value="PAS_GdpP"/>
    <property type="match status" value="1"/>
</dbReference>
<dbReference type="GO" id="GO:0003676">
    <property type="term" value="F:nucleic acid binding"/>
    <property type="evidence" value="ECO:0007669"/>
    <property type="project" value="UniProtKB-UniRule"/>
</dbReference>
<comment type="function">
    <text evidence="15">Has phosphodiesterase (PDE) activity against cyclic-di-AMP (c-di-AMP).</text>
</comment>
<dbReference type="Proteomes" id="UP000198935">
    <property type="component" value="Unassembled WGS sequence"/>
</dbReference>
<evidence type="ECO:0000259" key="18">
    <source>
        <dbReference type="PROSITE" id="PS50887"/>
    </source>
</evidence>
<dbReference type="SUPFAM" id="SSF64182">
    <property type="entry name" value="DHH phosphoesterases"/>
    <property type="match status" value="1"/>
</dbReference>
<accession>A0A1H3USB2</accession>
<dbReference type="FunFam" id="3.10.310.30:FF:000002">
    <property type="entry name" value="Cyclic-di-AMP phosphodiesterase"/>
    <property type="match status" value="1"/>
</dbReference>
<feature type="binding site" evidence="16">
    <location>
        <position position="350"/>
    </location>
    <ligand>
        <name>Mn(2+)</name>
        <dbReference type="ChEBI" id="CHEBI:29035"/>
        <label>2</label>
    </ligand>
</feature>
<keyword evidence="6 16" id="KW-0479">Metal-binding</keyword>
<sequence length="656" mass="73684">MPNFLLKRWHGYYLIALLSIAVLIAGILTLYQWQLGLLGFFSLAVAVVLLFRAKKYFEKELTEYISTLTYRVNKAGEVAVTNLPIGIVLYDEQRQIQWANPYIIEMKGASCVGESIASLEASLLNRLENGEHQFLLTVSNRKYRVVHEENERLLYFFNVTEEQEIKDLFEKDKTVIGLIYLDNYDEVTQGMEDQLRSRLLSRVTEALNRWSQKYDILLRRTAADRFFAVFNKETLAELEEDRFTILDEVREATGKEKVSLTLSVGIGSGHSLLRELGNLAQSSLDLALGRGGDQVAIKQKNGKVRFYGGKSNAVEKRTRVRARVISHAIRDFILESDKVFIMGHKNPDMDSIGSAIGMLKIVEANGKQGFIVLDPDDMNQSVGKLMEEIRKQENLANGFIAPEEAVEHATHDTLIVVVDTHRPSLVAEDRLLRRGEKIIVIDHHRRGEEFIEDAVLVYMEPYASSTAELVTELLEYQQNTPHLDVIESTALLSGIIVDTKSFAIRTGSRTFDAASYLKSKGADTTLVHKLMKEDLDQYIKRSKLIENSYIYTGGVAIAKGDPGEIYSQVLIAQAADTLLTMNNVIASFVISKIADNRISISARSLGEVNVQVIMESMNGGGHLTNAATQLQDLTLEETEELLKDKIEDYFKGGQST</sequence>
<comment type="cofactor">
    <cofactor evidence="1">
        <name>heme b</name>
        <dbReference type="ChEBI" id="CHEBI:60344"/>
    </cofactor>
</comment>
<evidence type="ECO:0000256" key="7">
    <source>
        <dbReference type="ARBA" id="ARBA00022801"/>
    </source>
</evidence>
<evidence type="ECO:0000256" key="2">
    <source>
        <dbReference type="ARBA" id="ARBA00004651"/>
    </source>
</evidence>
<evidence type="ECO:0000313" key="20">
    <source>
        <dbReference type="Proteomes" id="UP000198935"/>
    </source>
</evidence>
<keyword evidence="20" id="KW-1185">Reference proteome</keyword>
<dbReference type="Pfam" id="PF01368">
    <property type="entry name" value="DHH"/>
    <property type="match status" value="1"/>
</dbReference>
<evidence type="ECO:0000256" key="12">
    <source>
        <dbReference type="ARBA" id="ARBA00051753"/>
    </source>
</evidence>
<keyword evidence="7 15" id="KW-0378">Hydrolase</keyword>
<dbReference type="InterPro" id="IPR049553">
    <property type="entry name" value="GdpP-like_PAS"/>
</dbReference>
<reference evidence="20" key="1">
    <citation type="submission" date="2016-10" db="EMBL/GenBank/DDBJ databases">
        <authorList>
            <person name="Varghese N."/>
            <person name="Submissions S."/>
        </authorList>
    </citation>
    <scope>NUCLEOTIDE SEQUENCE [LARGE SCALE GENOMIC DNA]</scope>
    <source>
        <strain evidence="20">SP</strain>
    </source>
</reference>
<dbReference type="PANTHER" id="PTHR47618">
    <property type="entry name" value="BIFUNCTIONAL OLIGORIBONUCLEASE AND PAP PHOSPHATASE NRNA"/>
    <property type="match status" value="1"/>
</dbReference>
<evidence type="ECO:0000256" key="11">
    <source>
        <dbReference type="ARBA" id="ARBA00023211"/>
    </source>
</evidence>
<dbReference type="InterPro" id="IPR014528">
    <property type="entry name" value="GdpP/PdeA"/>
</dbReference>
<dbReference type="EC" id="3.1.4.-" evidence="15"/>
<dbReference type="SMART" id="SM00267">
    <property type="entry name" value="GGDEF"/>
    <property type="match status" value="1"/>
</dbReference>
<dbReference type="STRING" id="1503961.SAMN05421736_12539"/>
<dbReference type="GO" id="GO:0016787">
    <property type="term" value="F:hydrolase activity"/>
    <property type="evidence" value="ECO:0007669"/>
    <property type="project" value="UniProtKB-UniRule"/>
</dbReference>
<dbReference type="FunFam" id="3.90.1640.10:FF:000002">
    <property type="entry name" value="Cyclic-di-AMP phosphodiesterase"/>
    <property type="match status" value="1"/>
</dbReference>
<dbReference type="GO" id="GO:0046872">
    <property type="term" value="F:metal ion binding"/>
    <property type="evidence" value="ECO:0007669"/>
    <property type="project" value="UniProtKB-KW"/>
</dbReference>
<dbReference type="OrthoDB" id="9759476at2"/>
<feature type="binding site" evidence="16">
    <location>
        <position position="443"/>
    </location>
    <ligand>
        <name>Mn(2+)</name>
        <dbReference type="ChEBI" id="CHEBI:29035"/>
        <label>2</label>
    </ligand>
</feature>
<keyword evidence="3 15" id="KW-1003">Cell membrane</keyword>
<dbReference type="InterPro" id="IPR051319">
    <property type="entry name" value="Oligoribo/pAp-PDE_c-di-AMP_PDE"/>
</dbReference>
<evidence type="ECO:0000256" key="14">
    <source>
        <dbReference type="ARBA" id="ARBA00066839"/>
    </source>
</evidence>
<feature type="binding site" evidence="16">
    <location>
        <position position="498"/>
    </location>
    <ligand>
        <name>Mn(2+)</name>
        <dbReference type="ChEBI" id="CHEBI:29035"/>
        <label>2</label>
    </ligand>
</feature>
<feature type="binding site" evidence="16">
    <location>
        <position position="348"/>
    </location>
    <ligand>
        <name>Mn(2+)</name>
        <dbReference type="ChEBI" id="CHEBI:29035"/>
        <label>1</label>
    </ligand>
</feature>
<evidence type="ECO:0000256" key="10">
    <source>
        <dbReference type="ARBA" id="ARBA00023136"/>
    </source>
</evidence>
<dbReference type="InterPro" id="IPR001667">
    <property type="entry name" value="DDH_dom"/>
</dbReference>
<comment type="similarity">
    <text evidence="13 15">Belongs to the GdpP/PdeA phosphodiesterase family.</text>
</comment>